<feature type="non-terminal residue" evidence="3">
    <location>
        <position position="1"/>
    </location>
</feature>
<proteinExistence type="predicted"/>
<evidence type="ECO:0000259" key="2">
    <source>
        <dbReference type="Pfam" id="PF12090"/>
    </source>
</evidence>
<dbReference type="InterPro" id="IPR021950">
    <property type="entry name" value="Spt20"/>
</dbReference>
<dbReference type="Proteomes" id="UP000267251">
    <property type="component" value="Unassembled WGS sequence"/>
</dbReference>
<evidence type="ECO:0000313" key="4">
    <source>
        <dbReference type="Proteomes" id="UP000267251"/>
    </source>
</evidence>
<dbReference type="PANTHER" id="PTHR13526">
    <property type="entry name" value="TRANSCRIPTION FACTOR SPT20 HOMOLOG"/>
    <property type="match status" value="1"/>
</dbReference>
<evidence type="ECO:0000313" key="3">
    <source>
        <dbReference type="EMBL" id="RKP14035.1"/>
    </source>
</evidence>
<reference evidence="4" key="1">
    <citation type="journal article" date="2018" name="Nat. Microbiol.">
        <title>Leveraging single-cell genomics to expand the fungal tree of life.</title>
        <authorList>
            <person name="Ahrendt S.R."/>
            <person name="Quandt C.A."/>
            <person name="Ciobanu D."/>
            <person name="Clum A."/>
            <person name="Salamov A."/>
            <person name="Andreopoulos B."/>
            <person name="Cheng J.F."/>
            <person name="Woyke T."/>
            <person name="Pelin A."/>
            <person name="Henrissat B."/>
            <person name="Reynolds N.K."/>
            <person name="Benny G.L."/>
            <person name="Smith M.E."/>
            <person name="James T.Y."/>
            <person name="Grigoriev I.V."/>
        </authorList>
    </citation>
    <scope>NUCLEOTIDE SEQUENCE [LARGE SCALE GENOMIC DNA]</scope>
</reference>
<evidence type="ECO:0000256" key="1">
    <source>
        <dbReference type="SAM" id="MobiDB-lite"/>
    </source>
</evidence>
<dbReference type="PANTHER" id="PTHR13526:SF8">
    <property type="entry name" value="TRANSCRIPTION FACTOR SPT20 HOMOLOG"/>
    <property type="match status" value="1"/>
</dbReference>
<dbReference type="Pfam" id="PF12090">
    <property type="entry name" value="Spt20_SEP"/>
    <property type="match status" value="1"/>
</dbReference>
<dbReference type="GO" id="GO:0006357">
    <property type="term" value="P:regulation of transcription by RNA polymerase II"/>
    <property type="evidence" value="ECO:0007669"/>
    <property type="project" value="TreeGrafter"/>
</dbReference>
<dbReference type="GO" id="GO:0000124">
    <property type="term" value="C:SAGA complex"/>
    <property type="evidence" value="ECO:0007669"/>
    <property type="project" value="InterPro"/>
</dbReference>
<dbReference type="OrthoDB" id="1932706at2759"/>
<feature type="non-terminal residue" evidence="3">
    <location>
        <position position="161"/>
    </location>
</feature>
<sequence length="161" mass="18926">LKKHEASRPSLILHFYHQHFKFDRLDTMYMYTGPMRHFLECLYSREIPPELTDIFEDFKCSYYEGRLIVELHDHRPRKKNQGERRSSSTSSDQDVRINRILLHPTADSVRADLCRLNEQHGGNWGIDVLHELEGRIMLATEDPLCLDPSVHVSRVANALER</sequence>
<name>A0A4P9Y528_9FUNG</name>
<feature type="region of interest" description="Disordered" evidence="1">
    <location>
        <begin position="74"/>
        <end position="93"/>
    </location>
</feature>
<dbReference type="GO" id="GO:0003712">
    <property type="term" value="F:transcription coregulator activity"/>
    <property type="evidence" value="ECO:0007669"/>
    <property type="project" value="InterPro"/>
</dbReference>
<protein>
    <submittedName>
        <fullName evidence="3">Transcription factor Spt20</fullName>
    </submittedName>
</protein>
<dbReference type="AlphaFoldDB" id="A0A4P9Y528"/>
<dbReference type="InterPro" id="IPR046468">
    <property type="entry name" value="Spt20-like_SEP"/>
</dbReference>
<dbReference type="EMBL" id="KZ987897">
    <property type="protein sequence ID" value="RKP14035.1"/>
    <property type="molecule type" value="Genomic_DNA"/>
</dbReference>
<accession>A0A4P9Y528</accession>
<feature type="domain" description="Spt20-like SEP" evidence="2">
    <location>
        <begin position="7"/>
        <end position="160"/>
    </location>
</feature>
<organism evidence="3 4">
    <name type="scientific">Piptocephalis cylindrospora</name>
    <dbReference type="NCBI Taxonomy" id="1907219"/>
    <lineage>
        <taxon>Eukaryota</taxon>
        <taxon>Fungi</taxon>
        <taxon>Fungi incertae sedis</taxon>
        <taxon>Zoopagomycota</taxon>
        <taxon>Zoopagomycotina</taxon>
        <taxon>Zoopagomycetes</taxon>
        <taxon>Zoopagales</taxon>
        <taxon>Piptocephalidaceae</taxon>
        <taxon>Piptocephalis</taxon>
    </lineage>
</organism>
<gene>
    <name evidence="3" type="ORF">BJ684DRAFT_6800</name>
</gene>
<keyword evidence="4" id="KW-1185">Reference proteome</keyword>